<keyword evidence="3" id="KW-1185">Reference proteome</keyword>
<evidence type="ECO:0000313" key="3">
    <source>
        <dbReference type="Proteomes" id="UP000634136"/>
    </source>
</evidence>
<comment type="caution">
    <text evidence="2">The sequence shown here is derived from an EMBL/GenBank/DDBJ whole genome shotgun (WGS) entry which is preliminary data.</text>
</comment>
<keyword evidence="1" id="KW-0472">Membrane</keyword>
<proteinExistence type="predicted"/>
<dbReference type="OrthoDB" id="419711at2759"/>
<evidence type="ECO:0000256" key="1">
    <source>
        <dbReference type="SAM" id="Phobius"/>
    </source>
</evidence>
<organism evidence="2 3">
    <name type="scientific">Senna tora</name>
    <dbReference type="NCBI Taxonomy" id="362788"/>
    <lineage>
        <taxon>Eukaryota</taxon>
        <taxon>Viridiplantae</taxon>
        <taxon>Streptophyta</taxon>
        <taxon>Embryophyta</taxon>
        <taxon>Tracheophyta</taxon>
        <taxon>Spermatophyta</taxon>
        <taxon>Magnoliopsida</taxon>
        <taxon>eudicotyledons</taxon>
        <taxon>Gunneridae</taxon>
        <taxon>Pentapetalae</taxon>
        <taxon>rosids</taxon>
        <taxon>fabids</taxon>
        <taxon>Fabales</taxon>
        <taxon>Fabaceae</taxon>
        <taxon>Caesalpinioideae</taxon>
        <taxon>Cassia clade</taxon>
        <taxon>Senna</taxon>
    </lineage>
</organism>
<sequence length="320" mass="37348">MQLQDTTDTTTLSYWLHWRVFLCAVLVLLPIVIALWIIWKREGYRHLTPEKGENQQDRNRIFRSDDTWKPCLKDIHPICLLVFRVLAFSLLLASLVAKILSNGVVMFFYYTQWTFTLVTIYFGCASMLSVYGCYQFQNSSSSTFNFSFAGTDAEQGSSTPLLNQEATNENRVISVWSYIVQVIFQMSAGAVMLTDAVYWCVIFPFLTIKDYNMSFMTVNMHTLNLLLLLGDAALNCLRIPWFRISFFVLYTGVFVIFQWILHAFIPIWWPYPFLDLSSHSAPLWYFVMALMHIPCYGLFLLIVEMKHYLLSRWFPSSQQC</sequence>
<feature type="transmembrane region" description="Helical" evidence="1">
    <location>
        <begin position="283"/>
        <end position="303"/>
    </location>
</feature>
<dbReference type="PANTHER" id="PTHR12242:SF29">
    <property type="entry name" value="TRANSMEMBRANE PROTEIN"/>
    <property type="match status" value="1"/>
</dbReference>
<dbReference type="EMBL" id="JAAIUW010000008">
    <property type="protein sequence ID" value="KAF7819554.1"/>
    <property type="molecule type" value="Genomic_DNA"/>
</dbReference>
<keyword evidence="1" id="KW-1133">Transmembrane helix</keyword>
<feature type="transmembrane region" description="Helical" evidence="1">
    <location>
        <begin position="78"/>
        <end position="101"/>
    </location>
</feature>
<name>A0A834TL69_9FABA</name>
<feature type="transmembrane region" description="Helical" evidence="1">
    <location>
        <begin position="178"/>
        <end position="206"/>
    </location>
</feature>
<feature type="transmembrane region" description="Helical" evidence="1">
    <location>
        <begin position="244"/>
        <end position="271"/>
    </location>
</feature>
<feature type="transmembrane region" description="Helical" evidence="1">
    <location>
        <begin position="218"/>
        <end position="237"/>
    </location>
</feature>
<dbReference type="Proteomes" id="UP000634136">
    <property type="component" value="Unassembled WGS sequence"/>
</dbReference>
<gene>
    <name evidence="2" type="ORF">G2W53_025009</name>
</gene>
<reference evidence="2" key="1">
    <citation type="submission" date="2020-09" db="EMBL/GenBank/DDBJ databases">
        <title>Genome-Enabled Discovery of Anthraquinone Biosynthesis in Senna tora.</title>
        <authorList>
            <person name="Kang S.-H."/>
            <person name="Pandey R.P."/>
            <person name="Lee C.-M."/>
            <person name="Sim J.-S."/>
            <person name="Jeong J.-T."/>
            <person name="Choi B.-S."/>
            <person name="Jung M."/>
            <person name="Ginzburg D."/>
            <person name="Zhao K."/>
            <person name="Won S.Y."/>
            <person name="Oh T.-J."/>
            <person name="Yu Y."/>
            <person name="Kim N.-H."/>
            <person name="Lee O.R."/>
            <person name="Lee T.-H."/>
            <person name="Bashyal P."/>
            <person name="Kim T.-S."/>
            <person name="Lee W.-H."/>
            <person name="Kawkins C."/>
            <person name="Kim C.-K."/>
            <person name="Kim J.S."/>
            <person name="Ahn B.O."/>
            <person name="Rhee S.Y."/>
            <person name="Sohng J.K."/>
        </authorList>
    </citation>
    <scope>NUCLEOTIDE SEQUENCE</scope>
    <source>
        <tissue evidence="2">Leaf</tissue>
    </source>
</reference>
<dbReference type="GO" id="GO:0016020">
    <property type="term" value="C:membrane"/>
    <property type="evidence" value="ECO:0007669"/>
    <property type="project" value="TreeGrafter"/>
</dbReference>
<feature type="transmembrane region" description="Helical" evidence="1">
    <location>
        <begin position="113"/>
        <end position="134"/>
    </location>
</feature>
<feature type="transmembrane region" description="Helical" evidence="1">
    <location>
        <begin position="16"/>
        <end position="39"/>
    </location>
</feature>
<dbReference type="PANTHER" id="PTHR12242">
    <property type="entry name" value="OS02G0130600 PROTEIN-RELATED"/>
    <property type="match status" value="1"/>
</dbReference>
<evidence type="ECO:0000313" key="2">
    <source>
        <dbReference type="EMBL" id="KAF7819554.1"/>
    </source>
</evidence>
<keyword evidence="1" id="KW-0812">Transmembrane</keyword>
<protein>
    <submittedName>
        <fullName evidence="2">Plant/MGF10-16 protein</fullName>
    </submittedName>
</protein>
<dbReference type="AlphaFoldDB" id="A0A834TL69"/>
<accession>A0A834TL69</accession>